<dbReference type="Gene3D" id="1.20.5.400">
    <property type="match status" value="1"/>
</dbReference>
<dbReference type="Gene3D" id="3.10.100.10">
    <property type="entry name" value="Mannose-Binding Protein A, subunit A"/>
    <property type="match status" value="1"/>
</dbReference>
<dbReference type="SMART" id="SM00034">
    <property type="entry name" value="CLECT"/>
    <property type="match status" value="1"/>
</dbReference>
<dbReference type="AlphaFoldDB" id="A0AAQ4QU11"/>
<evidence type="ECO:0000256" key="2">
    <source>
        <dbReference type="ARBA" id="ARBA00023157"/>
    </source>
</evidence>
<dbReference type="PROSITE" id="PS00615">
    <property type="entry name" value="C_TYPE_LECTIN_1"/>
    <property type="match status" value="1"/>
</dbReference>
<dbReference type="CDD" id="cd03590">
    <property type="entry name" value="CLECT_DC-SIGN_like"/>
    <property type="match status" value="1"/>
</dbReference>
<dbReference type="InterPro" id="IPR016186">
    <property type="entry name" value="C-type_lectin-like/link_sf"/>
</dbReference>
<keyword evidence="7" id="KW-1185">Reference proteome</keyword>
<keyword evidence="3" id="KW-0175">Coiled coil</keyword>
<dbReference type="PROSITE" id="PS50041">
    <property type="entry name" value="C_TYPE_LECTIN_2"/>
    <property type="match status" value="1"/>
</dbReference>
<keyword evidence="4" id="KW-1133">Transmembrane helix</keyword>
<dbReference type="GeneTree" id="ENSGT01020000230338"/>
<evidence type="ECO:0000256" key="4">
    <source>
        <dbReference type="SAM" id="Phobius"/>
    </source>
</evidence>
<evidence type="ECO:0000259" key="5">
    <source>
        <dbReference type="PROSITE" id="PS50041"/>
    </source>
</evidence>
<evidence type="ECO:0000313" key="7">
    <source>
        <dbReference type="Proteomes" id="UP000007635"/>
    </source>
</evidence>
<evidence type="ECO:0000256" key="3">
    <source>
        <dbReference type="SAM" id="Coils"/>
    </source>
</evidence>
<accession>A0AAQ4QU11</accession>
<dbReference type="Gene3D" id="1.20.5.1000">
    <property type="entry name" value="arf6 gtpase in complex with a specific effector, jip4"/>
    <property type="match status" value="1"/>
</dbReference>
<dbReference type="InterPro" id="IPR018378">
    <property type="entry name" value="C-type_lectin_CS"/>
</dbReference>
<sequence>MSVEYRSSTVTNMDTDNSKVGYCQLLGDGSKFRYSVHALRNSPFRAATVGLGLLCVLLLAGVIGQSVHCEPFSLFSLSNSLMFDVDVIVKSLIYRYLPSPTDQNVKQDDQNNLKSASDEKEKLQENLKMLQMEKKTLQTSRDEYEQKNTFLTKKRELIQTNNNLLKEETNKLKTSQSQLQASNAAFSKEIEELKASKNQSETKINDLSAAKAYLQKQYDSAIKLKNEALTSHDSLTKERNNLQNQLNNVTRLKDRLHLSYSNLVQKVEHLQDRYNFSNSEKEKIESHHQNLTISKDTLQASYDLLVKAADELRASHTSLVQEKNDLEISCKNLRAERDLLEVKNHNLTIDMGAIQVDVDKLKKITPARKCSSGWTGFQYSCYFTSSGKSNWTAAREYCQNKAADLAIVKSQDEMLFVNGLYSNEKEVWIGLTDGGVEGEWKWVDGTPLTTTFWGKDQPNSFDGRNQDCVEFWHRTDGRGTWNDENCNIKQQFICEK</sequence>
<dbReference type="Proteomes" id="UP000007635">
    <property type="component" value="Chromosome IX"/>
</dbReference>
<dbReference type="Pfam" id="PF00059">
    <property type="entry name" value="Lectin_C"/>
    <property type="match status" value="1"/>
</dbReference>
<keyword evidence="4" id="KW-0812">Transmembrane</keyword>
<dbReference type="InterPro" id="IPR016187">
    <property type="entry name" value="CTDL_fold"/>
</dbReference>
<dbReference type="GO" id="GO:0030246">
    <property type="term" value="F:carbohydrate binding"/>
    <property type="evidence" value="ECO:0007669"/>
    <property type="project" value="UniProtKB-KW"/>
</dbReference>
<dbReference type="InterPro" id="IPR050111">
    <property type="entry name" value="C-type_lectin/snaclec_domain"/>
</dbReference>
<reference evidence="6" key="3">
    <citation type="submission" date="2025-09" db="UniProtKB">
        <authorList>
            <consortium name="Ensembl"/>
        </authorList>
    </citation>
    <scope>IDENTIFICATION</scope>
</reference>
<feature type="domain" description="C-type lectin" evidence="5">
    <location>
        <begin position="377"/>
        <end position="495"/>
    </location>
</feature>
<organism evidence="6 7">
    <name type="scientific">Gasterosteus aculeatus aculeatus</name>
    <name type="common">three-spined stickleback</name>
    <dbReference type="NCBI Taxonomy" id="481459"/>
    <lineage>
        <taxon>Eukaryota</taxon>
        <taxon>Metazoa</taxon>
        <taxon>Chordata</taxon>
        <taxon>Craniata</taxon>
        <taxon>Vertebrata</taxon>
        <taxon>Euteleostomi</taxon>
        <taxon>Actinopterygii</taxon>
        <taxon>Neopterygii</taxon>
        <taxon>Teleostei</taxon>
        <taxon>Neoteleostei</taxon>
        <taxon>Acanthomorphata</taxon>
        <taxon>Eupercaria</taxon>
        <taxon>Perciformes</taxon>
        <taxon>Cottioidei</taxon>
        <taxon>Gasterosteales</taxon>
        <taxon>Gasterosteidae</taxon>
        <taxon>Gasterosteus</taxon>
    </lineage>
</organism>
<feature type="coiled-coil region" evidence="3">
    <location>
        <begin position="106"/>
        <end position="259"/>
    </location>
</feature>
<keyword evidence="4" id="KW-0472">Membrane</keyword>
<keyword evidence="1" id="KW-0430">Lectin</keyword>
<name>A0AAQ4QU11_GASAC</name>
<proteinExistence type="predicted"/>
<reference evidence="6 7" key="1">
    <citation type="journal article" date="2021" name="G3 (Bethesda)">
        <title>Improved contiguity of the threespine stickleback genome using long-read sequencing.</title>
        <authorList>
            <person name="Nath S."/>
            <person name="Shaw D.E."/>
            <person name="White M.A."/>
        </authorList>
    </citation>
    <scope>NUCLEOTIDE SEQUENCE [LARGE SCALE GENOMIC DNA]</scope>
    <source>
        <strain evidence="6 7">Lake Benthic</strain>
    </source>
</reference>
<dbReference type="InterPro" id="IPR033989">
    <property type="entry name" value="CD209-like_CTLD"/>
</dbReference>
<evidence type="ECO:0000256" key="1">
    <source>
        <dbReference type="ARBA" id="ARBA00022734"/>
    </source>
</evidence>
<evidence type="ECO:0000313" key="6">
    <source>
        <dbReference type="Ensembl" id="ENSGACP00000053917.1"/>
    </source>
</evidence>
<feature type="transmembrane region" description="Helical" evidence="4">
    <location>
        <begin position="43"/>
        <end position="63"/>
    </location>
</feature>
<reference evidence="6" key="2">
    <citation type="submission" date="2025-08" db="UniProtKB">
        <authorList>
            <consortium name="Ensembl"/>
        </authorList>
    </citation>
    <scope>IDENTIFICATION</scope>
</reference>
<feature type="coiled-coil region" evidence="3">
    <location>
        <begin position="316"/>
        <end position="350"/>
    </location>
</feature>
<dbReference type="SUPFAM" id="SSF56436">
    <property type="entry name" value="C-type lectin-like"/>
    <property type="match status" value="1"/>
</dbReference>
<dbReference type="InterPro" id="IPR001304">
    <property type="entry name" value="C-type_lectin-like"/>
</dbReference>
<protein>
    <recommendedName>
        <fullName evidence="5">C-type lectin domain-containing protein</fullName>
    </recommendedName>
</protein>
<keyword evidence="2" id="KW-1015">Disulfide bond</keyword>
<dbReference type="Ensembl" id="ENSGACT00000084481.1">
    <property type="protein sequence ID" value="ENSGACP00000053917.1"/>
    <property type="gene ID" value="ENSGACG00000018430.2"/>
</dbReference>
<dbReference type="PANTHER" id="PTHR22803">
    <property type="entry name" value="MANNOSE, PHOSPHOLIPASE, LECTIN RECEPTOR RELATED"/>
    <property type="match status" value="1"/>
</dbReference>